<dbReference type="SUPFAM" id="SSF53756">
    <property type="entry name" value="UDP-Glycosyltransferase/glycogen phosphorylase"/>
    <property type="match status" value="1"/>
</dbReference>
<comment type="caution">
    <text evidence="3">The sequence shown here is derived from an EMBL/GenBank/DDBJ whole genome shotgun (WGS) entry which is preliminary data.</text>
</comment>
<sequence length="114" mass="12772">MEGKRDYEPHAVCFPFPGQSHIKAMLKLAKLLHHKGFHITFVNFEVIQKSFLDSTTGRGHNSSDGSRSFRFEILPDSLLFKGVNSFCENPFLELLDKLDNSSSNDNQPAESGTA</sequence>
<evidence type="ECO:0000256" key="1">
    <source>
        <dbReference type="ARBA" id="ARBA00009995"/>
    </source>
</evidence>
<protein>
    <submittedName>
        <fullName evidence="3">Uncharacterized protein</fullName>
    </submittedName>
</protein>
<dbReference type="AlphaFoldDB" id="A0AAP0M383"/>
<evidence type="ECO:0000256" key="2">
    <source>
        <dbReference type="ARBA" id="ARBA00022676"/>
    </source>
</evidence>
<name>A0AAP0M383_9ROSI</name>
<gene>
    <name evidence="3" type="ORF">WN944_004491</name>
</gene>
<dbReference type="EMBL" id="JBCGBO010000006">
    <property type="protein sequence ID" value="KAK9193792.1"/>
    <property type="molecule type" value="Genomic_DNA"/>
</dbReference>
<comment type="similarity">
    <text evidence="1">Belongs to the UDP-glycosyltransferase family.</text>
</comment>
<keyword evidence="2" id="KW-0808">Transferase</keyword>
<evidence type="ECO:0000313" key="3">
    <source>
        <dbReference type="EMBL" id="KAK9193792.1"/>
    </source>
</evidence>
<evidence type="ECO:0000313" key="4">
    <source>
        <dbReference type="Proteomes" id="UP001428341"/>
    </source>
</evidence>
<accession>A0AAP0M383</accession>
<organism evidence="3 4">
    <name type="scientific">Citrus x changshan-huyou</name>
    <dbReference type="NCBI Taxonomy" id="2935761"/>
    <lineage>
        <taxon>Eukaryota</taxon>
        <taxon>Viridiplantae</taxon>
        <taxon>Streptophyta</taxon>
        <taxon>Embryophyta</taxon>
        <taxon>Tracheophyta</taxon>
        <taxon>Spermatophyta</taxon>
        <taxon>Magnoliopsida</taxon>
        <taxon>eudicotyledons</taxon>
        <taxon>Gunneridae</taxon>
        <taxon>Pentapetalae</taxon>
        <taxon>rosids</taxon>
        <taxon>malvids</taxon>
        <taxon>Sapindales</taxon>
        <taxon>Rutaceae</taxon>
        <taxon>Aurantioideae</taxon>
        <taxon>Citrus</taxon>
    </lineage>
</organism>
<dbReference type="Proteomes" id="UP001428341">
    <property type="component" value="Unassembled WGS sequence"/>
</dbReference>
<dbReference type="PANTHER" id="PTHR11926">
    <property type="entry name" value="GLUCOSYL/GLUCURONOSYL TRANSFERASES"/>
    <property type="match status" value="1"/>
</dbReference>
<reference evidence="3 4" key="1">
    <citation type="submission" date="2024-05" db="EMBL/GenBank/DDBJ databases">
        <title>Haplotype-resolved chromosome-level genome assembly of Huyou (Citrus changshanensis).</title>
        <authorList>
            <person name="Miao C."/>
            <person name="Chen W."/>
            <person name="Wu Y."/>
            <person name="Wang L."/>
            <person name="Zhao S."/>
            <person name="Grierson D."/>
            <person name="Xu C."/>
            <person name="Chen K."/>
        </authorList>
    </citation>
    <scope>NUCLEOTIDE SEQUENCE [LARGE SCALE GENOMIC DNA]</scope>
    <source>
        <strain evidence="3">01-14</strain>
        <tissue evidence="3">Leaf</tissue>
    </source>
</reference>
<dbReference type="GO" id="GO:0080044">
    <property type="term" value="F:quercetin 7-O-glucosyltransferase activity"/>
    <property type="evidence" value="ECO:0007669"/>
    <property type="project" value="TreeGrafter"/>
</dbReference>
<dbReference type="Gene3D" id="3.40.50.2000">
    <property type="entry name" value="Glycogen Phosphorylase B"/>
    <property type="match status" value="1"/>
</dbReference>
<dbReference type="PANTHER" id="PTHR11926:SF1498">
    <property type="entry name" value="GLYCOSYLTRANSFERASE"/>
    <property type="match status" value="1"/>
</dbReference>
<proteinExistence type="inferred from homology"/>
<dbReference type="GO" id="GO:0080043">
    <property type="term" value="F:quercetin 3-O-glucosyltransferase activity"/>
    <property type="evidence" value="ECO:0007669"/>
    <property type="project" value="TreeGrafter"/>
</dbReference>
<keyword evidence="4" id="KW-1185">Reference proteome</keyword>
<keyword evidence="2" id="KW-0328">Glycosyltransferase</keyword>